<feature type="compositionally biased region" description="Basic and acidic residues" evidence="1">
    <location>
        <begin position="55"/>
        <end position="68"/>
    </location>
</feature>
<organism evidence="2 3">
    <name type="scientific">Deinococcus wulumuqiensis</name>
    <dbReference type="NCBI Taxonomy" id="980427"/>
    <lineage>
        <taxon>Bacteria</taxon>
        <taxon>Thermotogati</taxon>
        <taxon>Deinococcota</taxon>
        <taxon>Deinococci</taxon>
        <taxon>Deinococcales</taxon>
        <taxon>Deinococcaceae</taxon>
        <taxon>Deinococcus</taxon>
    </lineage>
</organism>
<feature type="compositionally biased region" description="Polar residues" evidence="1">
    <location>
        <begin position="70"/>
        <end position="80"/>
    </location>
</feature>
<evidence type="ECO:0000313" key="2">
    <source>
        <dbReference type="EMBL" id="AXG98468.1"/>
    </source>
</evidence>
<evidence type="ECO:0000256" key="1">
    <source>
        <dbReference type="SAM" id="MobiDB-lite"/>
    </source>
</evidence>
<dbReference type="AlphaFoldDB" id="A0A345IFJ6"/>
<gene>
    <name evidence="2" type="ORF">DVJ83_04015</name>
</gene>
<dbReference type="KEGG" id="dwu:DVJ83_04015"/>
<accession>A0A345IFJ6</accession>
<evidence type="ECO:0000313" key="3">
    <source>
        <dbReference type="Proteomes" id="UP000253744"/>
    </source>
</evidence>
<protein>
    <submittedName>
        <fullName evidence="2">Uncharacterized protein</fullName>
    </submittedName>
</protein>
<reference evidence="2 3" key="1">
    <citation type="submission" date="2018-07" db="EMBL/GenBank/DDBJ databases">
        <title>Complete Genome and Methylome Analysis of Deinococcus wulumuqiensis NEB 479.</title>
        <authorList>
            <person name="Fomenkov A."/>
            <person name="Luyten Y."/>
            <person name="Vincze T."/>
            <person name="Anton B.P."/>
            <person name="Clark T."/>
            <person name="Roberts R.J."/>
            <person name="Morgan R.D."/>
        </authorList>
    </citation>
    <scope>NUCLEOTIDE SEQUENCE [LARGE SCALE GENOMIC DNA]</scope>
    <source>
        <strain evidence="2 3">NEB 479</strain>
    </source>
</reference>
<feature type="region of interest" description="Disordered" evidence="1">
    <location>
        <begin position="19"/>
        <end position="80"/>
    </location>
</feature>
<dbReference type="EMBL" id="CP031158">
    <property type="protein sequence ID" value="AXG98468.1"/>
    <property type="molecule type" value="Genomic_DNA"/>
</dbReference>
<name>A0A345IFJ6_9DEIO</name>
<sequence length="80" mass="8310">MKTSAVQAALLALAAAARRLPMTDPGDLANTDSNVTPDLPDATSENINPGLGGEGKQEVIKQNEKDQAKIATQSPDPLDL</sequence>
<proteinExistence type="predicted"/>
<dbReference type="STRING" id="1288484.GCA_000348665_00165"/>
<dbReference type="Proteomes" id="UP000253744">
    <property type="component" value="Chromosome"/>
</dbReference>